<reference evidence="3" key="1">
    <citation type="submission" date="2016-04" db="EMBL/GenBank/DDBJ databases">
        <title>Cephalotus genome sequencing.</title>
        <authorList>
            <person name="Fukushima K."/>
            <person name="Hasebe M."/>
            <person name="Fang X."/>
        </authorList>
    </citation>
    <scope>NUCLEOTIDE SEQUENCE [LARGE SCALE GENOMIC DNA]</scope>
    <source>
        <strain evidence="3">cv. St1</strain>
    </source>
</reference>
<evidence type="ECO:0000256" key="1">
    <source>
        <dbReference type="SAM" id="MobiDB-lite"/>
    </source>
</evidence>
<dbReference type="Proteomes" id="UP000187406">
    <property type="component" value="Unassembled WGS sequence"/>
</dbReference>
<proteinExistence type="predicted"/>
<evidence type="ECO:0000313" key="2">
    <source>
        <dbReference type="EMBL" id="GAV84495.1"/>
    </source>
</evidence>
<evidence type="ECO:0000313" key="3">
    <source>
        <dbReference type="Proteomes" id="UP000187406"/>
    </source>
</evidence>
<dbReference type="InParanoid" id="A0A1Q3CWE8"/>
<dbReference type="EMBL" id="BDDD01003236">
    <property type="protein sequence ID" value="GAV84495.1"/>
    <property type="molecule type" value="Genomic_DNA"/>
</dbReference>
<dbReference type="AlphaFoldDB" id="A0A1Q3CWE8"/>
<feature type="compositionally biased region" description="Basic residues" evidence="1">
    <location>
        <begin position="83"/>
        <end position="97"/>
    </location>
</feature>
<organism evidence="2 3">
    <name type="scientific">Cephalotus follicularis</name>
    <name type="common">Albany pitcher plant</name>
    <dbReference type="NCBI Taxonomy" id="3775"/>
    <lineage>
        <taxon>Eukaryota</taxon>
        <taxon>Viridiplantae</taxon>
        <taxon>Streptophyta</taxon>
        <taxon>Embryophyta</taxon>
        <taxon>Tracheophyta</taxon>
        <taxon>Spermatophyta</taxon>
        <taxon>Magnoliopsida</taxon>
        <taxon>eudicotyledons</taxon>
        <taxon>Gunneridae</taxon>
        <taxon>Pentapetalae</taxon>
        <taxon>rosids</taxon>
        <taxon>fabids</taxon>
        <taxon>Oxalidales</taxon>
        <taxon>Cephalotaceae</taxon>
        <taxon>Cephalotus</taxon>
    </lineage>
</organism>
<sequence>MDNDFYIDQVLSSLCRSYSQFITNFHTNKVATNLLELVEMLRMAEAYMDHRRSKSNLMFLPSTPSRIAPIGIGSRGSTSKGRAPMKPKGKRKKKGRKAATLAGQVLETDKLNPMRKWRKGVE</sequence>
<name>A0A1Q3CWE8_CEPFO</name>
<gene>
    <name evidence="2" type="ORF">CFOL_v3_27939</name>
</gene>
<feature type="region of interest" description="Disordered" evidence="1">
    <location>
        <begin position="68"/>
        <end position="105"/>
    </location>
</feature>
<protein>
    <submittedName>
        <fullName evidence="2">Uncharacterized protein</fullName>
    </submittedName>
</protein>
<keyword evidence="3" id="KW-1185">Reference proteome</keyword>
<comment type="caution">
    <text evidence="2">The sequence shown here is derived from an EMBL/GenBank/DDBJ whole genome shotgun (WGS) entry which is preliminary data.</text>
</comment>
<accession>A0A1Q3CWE8</accession>